<keyword evidence="3" id="KW-1185">Reference proteome</keyword>
<gene>
    <name evidence="2" type="ORF">CJ014_22785</name>
</gene>
<accession>A0A2G9WQH6</accession>
<protein>
    <submittedName>
        <fullName evidence="2">Uncharacterized protein</fullName>
    </submittedName>
</protein>
<organism evidence="2 3">
    <name type="scientific">Pleomorphomonas carboxyditropha</name>
    <dbReference type="NCBI Taxonomy" id="2023338"/>
    <lineage>
        <taxon>Bacteria</taxon>
        <taxon>Pseudomonadati</taxon>
        <taxon>Pseudomonadota</taxon>
        <taxon>Alphaproteobacteria</taxon>
        <taxon>Hyphomicrobiales</taxon>
        <taxon>Pleomorphomonadaceae</taxon>
        <taxon>Pleomorphomonas</taxon>
    </lineage>
</organism>
<evidence type="ECO:0000313" key="2">
    <source>
        <dbReference type="EMBL" id="PIO96967.1"/>
    </source>
</evidence>
<name>A0A2G9WQH6_9HYPH</name>
<dbReference type="Proteomes" id="UP000231070">
    <property type="component" value="Unassembled WGS sequence"/>
</dbReference>
<dbReference type="AlphaFoldDB" id="A0A2G9WQH6"/>
<sequence>MPRQGFGAGYDADVPRQVRLDEGQADGFSQGGFRDQAPDENERRLVVGHQVVGDVEVVADARPDGRRQAVAAEAGHELGLHPEAVVEHHLRIAGDVGEAEARLAGQRVAGADQHDIVVAIKAEVG</sequence>
<feature type="compositionally biased region" description="Basic and acidic residues" evidence="1">
    <location>
        <begin position="13"/>
        <end position="22"/>
    </location>
</feature>
<reference evidence="2 3" key="1">
    <citation type="submission" date="2017-08" db="EMBL/GenBank/DDBJ databases">
        <title>Pleomorphomonas carboxidotrophicus sp. nov., a new mesophilic hydrogenogenic carboxidotroph.</title>
        <authorList>
            <person name="Esquivel-Elizondo S."/>
            <person name="Krajmalnik-Brown R."/>
            <person name="Maldonado J."/>
        </authorList>
    </citation>
    <scope>NUCLEOTIDE SEQUENCE [LARGE SCALE GENOMIC DNA]</scope>
    <source>
        <strain evidence="2 3">SVCO-16</strain>
    </source>
</reference>
<proteinExistence type="predicted"/>
<evidence type="ECO:0000313" key="3">
    <source>
        <dbReference type="Proteomes" id="UP000231070"/>
    </source>
</evidence>
<evidence type="ECO:0000256" key="1">
    <source>
        <dbReference type="SAM" id="MobiDB-lite"/>
    </source>
</evidence>
<feature type="region of interest" description="Disordered" evidence="1">
    <location>
        <begin position="1"/>
        <end position="40"/>
    </location>
</feature>
<dbReference type="EMBL" id="NQVN01000023">
    <property type="protein sequence ID" value="PIO96967.1"/>
    <property type="molecule type" value="Genomic_DNA"/>
</dbReference>
<comment type="caution">
    <text evidence="2">The sequence shown here is derived from an EMBL/GenBank/DDBJ whole genome shotgun (WGS) entry which is preliminary data.</text>
</comment>